<dbReference type="InterPro" id="IPR045794">
    <property type="entry name" value="Trypco1"/>
</dbReference>
<name>A0ABP3QAE5_9ACTN</name>
<organism evidence="2 3">
    <name type="scientific">Streptomyces crystallinus</name>
    <dbReference type="NCBI Taxonomy" id="68191"/>
    <lineage>
        <taxon>Bacteria</taxon>
        <taxon>Bacillati</taxon>
        <taxon>Actinomycetota</taxon>
        <taxon>Actinomycetes</taxon>
        <taxon>Kitasatosporales</taxon>
        <taxon>Streptomycetaceae</taxon>
        <taxon>Streptomyces</taxon>
    </lineage>
</organism>
<evidence type="ECO:0000313" key="2">
    <source>
        <dbReference type="EMBL" id="GAA0582891.1"/>
    </source>
</evidence>
<dbReference type="Pfam" id="PF19493">
    <property type="entry name" value="Trypco1"/>
    <property type="match status" value="1"/>
</dbReference>
<accession>A0ABP3QAE5</accession>
<dbReference type="EMBL" id="BAAACA010000006">
    <property type="protein sequence ID" value="GAA0582891.1"/>
    <property type="molecule type" value="Genomic_DNA"/>
</dbReference>
<dbReference type="NCBIfam" id="NF041216">
    <property type="entry name" value="CU044_2847_fam"/>
    <property type="match status" value="1"/>
</dbReference>
<dbReference type="RefSeq" id="WP_344070391.1">
    <property type="nucleotide sequence ID" value="NZ_BAAACA010000006.1"/>
</dbReference>
<reference evidence="3" key="1">
    <citation type="journal article" date="2019" name="Int. J. Syst. Evol. Microbiol.">
        <title>The Global Catalogue of Microorganisms (GCM) 10K type strain sequencing project: providing services to taxonomists for standard genome sequencing and annotation.</title>
        <authorList>
            <consortium name="The Broad Institute Genomics Platform"/>
            <consortium name="The Broad Institute Genome Sequencing Center for Infectious Disease"/>
            <person name="Wu L."/>
            <person name="Ma J."/>
        </authorList>
    </citation>
    <scope>NUCLEOTIDE SEQUENCE [LARGE SCALE GENOMIC DNA]</scope>
    <source>
        <strain evidence="3">JCM 5067</strain>
    </source>
</reference>
<proteinExistence type="predicted"/>
<feature type="domain" description="Trypsin-co-occurring" evidence="1">
    <location>
        <begin position="36"/>
        <end position="134"/>
    </location>
</feature>
<protein>
    <submittedName>
        <fullName evidence="2">CU044_2847 family protein</fullName>
    </submittedName>
</protein>
<keyword evidence="3" id="KW-1185">Reference proteome</keyword>
<comment type="caution">
    <text evidence="2">The sequence shown here is derived from an EMBL/GenBank/DDBJ whole genome shotgun (WGS) entry which is preliminary data.</text>
</comment>
<evidence type="ECO:0000313" key="3">
    <source>
        <dbReference type="Proteomes" id="UP001500668"/>
    </source>
</evidence>
<dbReference type="Proteomes" id="UP001500668">
    <property type="component" value="Unassembled WGS sequence"/>
</dbReference>
<gene>
    <name evidence="2" type="ORF">GCM10010394_09530</name>
</gene>
<sequence length="135" mass="13761">MGPVIAAAPALRADAPRSYGSEGGGGEGMGQILTMPLESGSDVLAVFEIGEDEPEGELELAAVGTGVVARARVSLTEAMDQVRPALSRVVETVRGLGPDEVEIAFGLKAGGDTGVIIAKGTAEVNFAVKLVWNRA</sequence>
<evidence type="ECO:0000259" key="1">
    <source>
        <dbReference type="Pfam" id="PF19493"/>
    </source>
</evidence>